<comment type="caution">
    <text evidence="1">The sequence shown here is derived from an EMBL/GenBank/DDBJ whole genome shotgun (WGS) entry which is preliminary data.</text>
</comment>
<accession>A0ABQ7ACG3</accession>
<dbReference type="EMBL" id="QGKV02002055">
    <property type="protein sequence ID" value="KAF3495295.1"/>
    <property type="molecule type" value="Genomic_DNA"/>
</dbReference>
<proteinExistence type="predicted"/>
<reference evidence="1 2" key="1">
    <citation type="journal article" date="2020" name="BMC Genomics">
        <title>Intraspecific diversification of the crop wild relative Brassica cretica Lam. using demographic model selection.</title>
        <authorList>
            <person name="Kioukis A."/>
            <person name="Michalopoulou V.A."/>
            <person name="Briers L."/>
            <person name="Pirintsos S."/>
            <person name="Studholme D.J."/>
            <person name="Pavlidis P."/>
            <person name="Sarris P.F."/>
        </authorList>
    </citation>
    <scope>NUCLEOTIDE SEQUENCE [LARGE SCALE GENOMIC DNA]</scope>
    <source>
        <strain evidence="2">cv. PFS-1207/04</strain>
    </source>
</reference>
<keyword evidence="2" id="KW-1185">Reference proteome</keyword>
<evidence type="ECO:0000313" key="1">
    <source>
        <dbReference type="EMBL" id="KAF3495295.1"/>
    </source>
</evidence>
<evidence type="ECO:0000313" key="2">
    <source>
        <dbReference type="Proteomes" id="UP000266723"/>
    </source>
</evidence>
<organism evidence="1 2">
    <name type="scientific">Brassica cretica</name>
    <name type="common">Mustard</name>
    <dbReference type="NCBI Taxonomy" id="69181"/>
    <lineage>
        <taxon>Eukaryota</taxon>
        <taxon>Viridiplantae</taxon>
        <taxon>Streptophyta</taxon>
        <taxon>Embryophyta</taxon>
        <taxon>Tracheophyta</taxon>
        <taxon>Spermatophyta</taxon>
        <taxon>Magnoliopsida</taxon>
        <taxon>eudicotyledons</taxon>
        <taxon>Gunneridae</taxon>
        <taxon>Pentapetalae</taxon>
        <taxon>rosids</taxon>
        <taxon>malvids</taxon>
        <taxon>Brassicales</taxon>
        <taxon>Brassicaceae</taxon>
        <taxon>Brassiceae</taxon>
        <taxon>Brassica</taxon>
    </lineage>
</organism>
<protein>
    <submittedName>
        <fullName evidence="1">Uncharacterized protein</fullName>
    </submittedName>
</protein>
<sequence length="133" mass="14527">MSLALKSQEDEAGQIQNLRFHEVILQESKYEEDIHILFGDPGGKTINGAINVARKTLRNSYLTGSAGIEAALDLMKANIARKEASEGLKPFSAFVPAGYGSRRDLVDGELTHHDKVYARKSPLLLSRTKGVCA</sequence>
<dbReference type="Proteomes" id="UP000266723">
    <property type="component" value="Unassembled WGS sequence"/>
</dbReference>
<name>A0ABQ7ACG3_BRACR</name>
<gene>
    <name evidence="1" type="ORF">DY000_02058279</name>
</gene>